<dbReference type="EMBL" id="CACRZD030000127">
    <property type="protein sequence ID" value="CAA6674622.1"/>
    <property type="molecule type" value="Genomic_DNA"/>
</dbReference>
<dbReference type="Proteomes" id="UP001189122">
    <property type="component" value="Unassembled WGS sequence"/>
</dbReference>
<comment type="caution">
    <text evidence="1">The sequence shown here is derived from an EMBL/GenBank/DDBJ whole genome shotgun (WGS) entry which is preliminary data.</text>
</comment>
<gene>
    <name evidence="1" type="ORF">SI7747_UN020980</name>
</gene>
<sequence>MLSVDGRSWSRVAVAAVVRRGMVGRAWNWAR</sequence>
<reference evidence="2" key="1">
    <citation type="journal article" date="2020" name="Sci. Rep.">
        <title>Chromosome-scale genome assembly for the duckweed Spirodela intermedia, integrating cytogenetic maps, PacBio and Oxford Nanopore libraries.</title>
        <authorList>
            <person name="Hoang P.T.N."/>
            <person name="Fiebig A."/>
            <person name="Novak P."/>
            <person name="Macas J."/>
            <person name="Cao H.X."/>
            <person name="Stepanenko A."/>
            <person name="Chen G."/>
            <person name="Borisjuk N."/>
            <person name="Scholz U."/>
            <person name="Schubert I."/>
        </authorList>
    </citation>
    <scope>NUCLEOTIDE SEQUENCE [LARGE SCALE GENOMIC DNA]</scope>
</reference>
<evidence type="ECO:0000313" key="2">
    <source>
        <dbReference type="Proteomes" id="UP001189122"/>
    </source>
</evidence>
<proteinExistence type="predicted"/>
<name>A0ABN7EBC7_SPIIN</name>
<protein>
    <submittedName>
        <fullName evidence="1">Uncharacterized protein</fullName>
    </submittedName>
</protein>
<evidence type="ECO:0000313" key="1">
    <source>
        <dbReference type="EMBL" id="CAA6674622.1"/>
    </source>
</evidence>
<accession>A0ABN7EBC7</accession>
<keyword evidence="2" id="KW-1185">Reference proteome</keyword>
<organism evidence="1 2">
    <name type="scientific">Spirodela intermedia</name>
    <name type="common">Intermediate duckweed</name>
    <dbReference type="NCBI Taxonomy" id="51605"/>
    <lineage>
        <taxon>Eukaryota</taxon>
        <taxon>Viridiplantae</taxon>
        <taxon>Streptophyta</taxon>
        <taxon>Embryophyta</taxon>
        <taxon>Tracheophyta</taxon>
        <taxon>Spermatophyta</taxon>
        <taxon>Magnoliopsida</taxon>
        <taxon>Liliopsida</taxon>
        <taxon>Araceae</taxon>
        <taxon>Lemnoideae</taxon>
        <taxon>Spirodela</taxon>
    </lineage>
</organism>